<dbReference type="CDD" id="cd00161">
    <property type="entry name" value="beta-trefoil_Ricin-like"/>
    <property type="match status" value="1"/>
</dbReference>
<dbReference type="EMBL" id="CP058905">
    <property type="protein sequence ID" value="QLJ98456.1"/>
    <property type="molecule type" value="Genomic_DNA"/>
</dbReference>
<sequence>MDAESVRPDAARDKAEFVQLMRLIKDRSGYTFRQLEQRAASHGEVLARSTVADMLVGRGLPRAELLAAFVRACTEDDAQVAAWLATLNRLAHETDAANGKESAPRQSAHATGQGAPEKPREVIWRTLVRAAAGVTAAALLAVGGWLLVRDTGRSPGTREAGPAPKSPLELPAGGSVVRIHPARTPALCVTEGRERTRRYDSAVAVQRSCEDAEPPRTLLVPVDGDRFQIKWSHPQHGVGCLTVLANGPASGMLEPWDDCAAGGPAQVFRVEPVAAPLEGYRLRPVHSELCLGIRGDETVSGVELVQEPCTGEGDQTFRVDVVASAS</sequence>
<proteinExistence type="predicted"/>
<feature type="region of interest" description="Disordered" evidence="1">
    <location>
        <begin position="95"/>
        <end position="118"/>
    </location>
</feature>
<keyword evidence="2" id="KW-0812">Transmembrane</keyword>
<dbReference type="SUPFAM" id="SSF50370">
    <property type="entry name" value="Ricin B-like lectins"/>
    <property type="match status" value="1"/>
</dbReference>
<keyword evidence="2" id="KW-1133">Transmembrane helix</keyword>
<keyword evidence="2" id="KW-0472">Membrane</keyword>
<evidence type="ECO:0000256" key="2">
    <source>
        <dbReference type="SAM" id="Phobius"/>
    </source>
</evidence>
<feature type="transmembrane region" description="Helical" evidence="2">
    <location>
        <begin position="127"/>
        <end position="148"/>
    </location>
</feature>
<gene>
    <name evidence="3" type="ORF">HZU44_27930</name>
</gene>
<accession>A0A7D5YFW5</accession>
<evidence type="ECO:0000256" key="1">
    <source>
        <dbReference type="SAM" id="MobiDB-lite"/>
    </source>
</evidence>
<dbReference type="AlphaFoldDB" id="A0A7D5YFW5"/>
<reference evidence="3" key="1">
    <citation type="submission" date="2020-08" db="EMBL/GenBank/DDBJ databases">
        <title>A bifunctional nitrone conjugated secondary metabolite targeting the ribosome.</title>
        <authorList>
            <person name="Limbrick E.M."/>
            <person name="Graf M."/>
            <person name="Derewacz D.K."/>
            <person name="Nguyen F."/>
            <person name="Spraggins J.M."/>
            <person name="Wieland M."/>
            <person name="Ynigez-Gutierrez A.E."/>
            <person name="Reisman B.J."/>
            <person name="Zinshteyn B."/>
            <person name="McCulloch K."/>
            <person name="Iverson T.M."/>
            <person name="Green R."/>
            <person name="Wilson D.N."/>
            <person name="Bachmann B.O."/>
        </authorList>
    </citation>
    <scope>NUCLEOTIDE SEQUENCE</scope>
    <source>
        <strain evidence="3">Africana</strain>
    </source>
</reference>
<name>A0A7D5YFW5_9ACTN</name>
<dbReference type="Gene3D" id="2.80.10.50">
    <property type="match status" value="1"/>
</dbReference>
<dbReference type="InterPro" id="IPR035992">
    <property type="entry name" value="Ricin_B-like_lectins"/>
</dbReference>
<organism evidence="3">
    <name type="scientific">Micromonospora carbonacea</name>
    <dbReference type="NCBI Taxonomy" id="47853"/>
    <lineage>
        <taxon>Bacteria</taxon>
        <taxon>Bacillati</taxon>
        <taxon>Actinomycetota</taxon>
        <taxon>Actinomycetes</taxon>
        <taxon>Micromonosporales</taxon>
        <taxon>Micromonosporaceae</taxon>
        <taxon>Micromonospora</taxon>
    </lineage>
</organism>
<protein>
    <submittedName>
        <fullName evidence="3">RICIN domain-containing protein</fullName>
    </submittedName>
</protein>
<evidence type="ECO:0000313" key="3">
    <source>
        <dbReference type="EMBL" id="QLJ98456.1"/>
    </source>
</evidence>
<feature type="region of interest" description="Disordered" evidence="1">
    <location>
        <begin position="153"/>
        <end position="173"/>
    </location>
</feature>